<dbReference type="Gramene" id="ERM99624">
    <property type="protein sequence ID" value="ERM99624"/>
    <property type="gene ID" value="AMTR_s00088p00166360"/>
</dbReference>
<accession>W1NY55</accession>
<evidence type="ECO:0000313" key="3">
    <source>
        <dbReference type="Proteomes" id="UP000017836"/>
    </source>
</evidence>
<reference evidence="3" key="1">
    <citation type="journal article" date="2013" name="Science">
        <title>The Amborella genome and the evolution of flowering plants.</title>
        <authorList>
            <consortium name="Amborella Genome Project"/>
        </authorList>
    </citation>
    <scope>NUCLEOTIDE SEQUENCE [LARGE SCALE GENOMIC DNA]</scope>
</reference>
<protein>
    <submittedName>
        <fullName evidence="2">Uncharacterized protein</fullName>
    </submittedName>
</protein>
<evidence type="ECO:0000313" key="2">
    <source>
        <dbReference type="EMBL" id="ERM99624.1"/>
    </source>
</evidence>
<dbReference type="Proteomes" id="UP000017836">
    <property type="component" value="Unassembled WGS sequence"/>
</dbReference>
<sequence>MTQELESKPTNLTLLEDKRKIQGELSKALAEKFLYDTKSQYKSGLLKVTCTKFFLLKSMSRRCRSTTLKLKRQDGPITHNEEEIMNEATTFFTNHLGTDQSIHNLPQNLKDSPISEGKNALLQRDVSSEEITKMVKCPRPDDFHNSSKKFGISLDSKSPSAIKKPSKDII</sequence>
<dbReference type="EMBL" id="KI394998">
    <property type="protein sequence ID" value="ERM99624.1"/>
    <property type="molecule type" value="Genomic_DNA"/>
</dbReference>
<organism evidence="2 3">
    <name type="scientific">Amborella trichopoda</name>
    <dbReference type="NCBI Taxonomy" id="13333"/>
    <lineage>
        <taxon>Eukaryota</taxon>
        <taxon>Viridiplantae</taxon>
        <taxon>Streptophyta</taxon>
        <taxon>Embryophyta</taxon>
        <taxon>Tracheophyta</taxon>
        <taxon>Spermatophyta</taxon>
        <taxon>Magnoliopsida</taxon>
        <taxon>Amborellales</taxon>
        <taxon>Amborellaceae</taxon>
        <taxon>Amborella</taxon>
    </lineage>
</organism>
<keyword evidence="3" id="KW-1185">Reference proteome</keyword>
<dbReference type="HOGENOM" id="CLU_1572772_0_0_1"/>
<evidence type="ECO:0000256" key="1">
    <source>
        <dbReference type="SAM" id="MobiDB-lite"/>
    </source>
</evidence>
<dbReference type="AlphaFoldDB" id="W1NY55"/>
<proteinExistence type="predicted"/>
<name>W1NY55_AMBTC</name>
<gene>
    <name evidence="2" type="ORF">AMTR_s00088p00166360</name>
</gene>
<feature type="region of interest" description="Disordered" evidence="1">
    <location>
        <begin position="137"/>
        <end position="170"/>
    </location>
</feature>